<protein>
    <recommendedName>
        <fullName evidence="1">Rap1a immunity protein domain-containing protein</fullName>
    </recommendedName>
</protein>
<dbReference type="InterPro" id="IPR041238">
    <property type="entry name" value="Rap1a"/>
</dbReference>
<evidence type="ECO:0000313" key="3">
    <source>
        <dbReference type="Proteomes" id="UP000249417"/>
    </source>
</evidence>
<reference evidence="2 3" key="1">
    <citation type="submission" date="2017-08" db="EMBL/GenBank/DDBJ databases">
        <title>Infants hospitalized years apart are colonized by the same room-sourced microbial strains.</title>
        <authorList>
            <person name="Brooks B."/>
            <person name="Olm M.R."/>
            <person name="Firek B.A."/>
            <person name="Baker R."/>
            <person name="Thomas B.C."/>
            <person name="Morowitz M.J."/>
            <person name="Banfield J.F."/>
        </authorList>
    </citation>
    <scope>NUCLEOTIDE SEQUENCE [LARGE SCALE GENOMIC DNA]</scope>
    <source>
        <strain evidence="2">S2_005_002_R2_29</strain>
    </source>
</reference>
<comment type="caution">
    <text evidence="2">The sequence shown here is derived from an EMBL/GenBank/DDBJ whole genome shotgun (WGS) entry which is preliminary data.</text>
</comment>
<dbReference type="AlphaFoldDB" id="A0A2W5N4T9"/>
<accession>A0A2W5N4T9</accession>
<proteinExistence type="predicted"/>
<feature type="domain" description="Rap1a immunity protein" evidence="1">
    <location>
        <begin position="21"/>
        <end position="115"/>
    </location>
</feature>
<sequence length="130" mass="14345">MLALLFPFSADAQQNSAGMFSGSYLHELCRSDAKGKEMVKGGHTACQAYIAGVIDYHKLMKSLGTAPVIDFCVPNTIPMRHLQNIVWVYLAKNPQNGEFLAAPAVTLALYEYFPCRVAAPSSKSKKKYKR</sequence>
<evidence type="ECO:0000313" key="2">
    <source>
        <dbReference type="EMBL" id="PZQ45765.1"/>
    </source>
</evidence>
<dbReference type="EMBL" id="QFQB01000039">
    <property type="protein sequence ID" value="PZQ45765.1"/>
    <property type="molecule type" value="Genomic_DNA"/>
</dbReference>
<evidence type="ECO:0000259" key="1">
    <source>
        <dbReference type="Pfam" id="PF18602"/>
    </source>
</evidence>
<name>A0A2W5N4T9_9BACT</name>
<dbReference type="Gene3D" id="1.10.890.40">
    <property type="match status" value="1"/>
</dbReference>
<gene>
    <name evidence="2" type="ORF">DI551_06390</name>
</gene>
<organism evidence="2 3">
    <name type="scientific">Micavibrio aeruginosavorus</name>
    <dbReference type="NCBI Taxonomy" id="349221"/>
    <lineage>
        <taxon>Bacteria</taxon>
        <taxon>Pseudomonadati</taxon>
        <taxon>Bdellovibrionota</taxon>
        <taxon>Bdellovibrionia</taxon>
        <taxon>Bdellovibrionales</taxon>
        <taxon>Pseudobdellovibrionaceae</taxon>
        <taxon>Micavibrio</taxon>
    </lineage>
</organism>
<dbReference type="Proteomes" id="UP000249417">
    <property type="component" value="Unassembled WGS sequence"/>
</dbReference>
<dbReference type="Pfam" id="PF18602">
    <property type="entry name" value="Rap1a"/>
    <property type="match status" value="1"/>
</dbReference>